<name>A0A0G4GFY3_9ALVE</name>
<feature type="compositionally biased region" description="Gly residues" evidence="1">
    <location>
        <begin position="90"/>
        <end position="110"/>
    </location>
</feature>
<gene>
    <name evidence="2" type="ORF">Cvel_4656</name>
</gene>
<organism evidence="2">
    <name type="scientific">Chromera velia CCMP2878</name>
    <dbReference type="NCBI Taxonomy" id="1169474"/>
    <lineage>
        <taxon>Eukaryota</taxon>
        <taxon>Sar</taxon>
        <taxon>Alveolata</taxon>
        <taxon>Colpodellida</taxon>
        <taxon>Chromeraceae</taxon>
        <taxon>Chromera</taxon>
    </lineage>
</organism>
<feature type="compositionally biased region" description="Acidic residues" evidence="1">
    <location>
        <begin position="112"/>
        <end position="135"/>
    </location>
</feature>
<reference evidence="2" key="1">
    <citation type="submission" date="2014-11" db="EMBL/GenBank/DDBJ databases">
        <authorList>
            <person name="Otto D Thomas"/>
            <person name="Naeem Raeece"/>
        </authorList>
    </citation>
    <scope>NUCLEOTIDE SEQUENCE</scope>
</reference>
<proteinExistence type="predicted"/>
<protein>
    <submittedName>
        <fullName evidence="2">Uncharacterized protein</fullName>
    </submittedName>
</protein>
<feature type="region of interest" description="Disordered" evidence="1">
    <location>
        <begin position="1"/>
        <end position="193"/>
    </location>
</feature>
<evidence type="ECO:0000256" key="1">
    <source>
        <dbReference type="SAM" id="MobiDB-lite"/>
    </source>
</evidence>
<sequence length="193" mass="20577">MEVKVMQAGKQGQEQQFRQSPPRAVCQEGTGAHRTGPHGSGRGRQSPPRAVFQEGTGAHRTGPHGSGRGRQSPPRAVCQEGTGAHRTGPYGSGRGRTSGEGRGIVGAHGGNEGDEDEEEEDEEENEEEDDEEEGEGAFLLQPLILLPWSRIGWTPGRRDRTGAAPDRGGSNEVGLHRQKEGSEHAGRLYGEGA</sequence>
<dbReference type="EMBL" id="CDMZ01001170">
    <property type="protein sequence ID" value="CEM28421.1"/>
    <property type="molecule type" value="Genomic_DNA"/>
</dbReference>
<dbReference type="VEuPathDB" id="CryptoDB:Cvel_4656"/>
<feature type="compositionally biased region" description="Basic and acidic residues" evidence="1">
    <location>
        <begin position="174"/>
        <end position="186"/>
    </location>
</feature>
<dbReference type="AlphaFoldDB" id="A0A0G4GFY3"/>
<feature type="compositionally biased region" description="Polar residues" evidence="1">
    <location>
        <begin position="10"/>
        <end position="19"/>
    </location>
</feature>
<accession>A0A0G4GFY3</accession>
<evidence type="ECO:0000313" key="2">
    <source>
        <dbReference type="EMBL" id="CEM28421.1"/>
    </source>
</evidence>